<proteinExistence type="predicted"/>
<evidence type="ECO:0000256" key="1">
    <source>
        <dbReference type="ARBA" id="ARBA00022553"/>
    </source>
</evidence>
<feature type="compositionally biased region" description="Pro residues" evidence="3">
    <location>
        <begin position="266"/>
        <end position="277"/>
    </location>
</feature>
<feature type="compositionally biased region" description="Low complexity" evidence="3">
    <location>
        <begin position="279"/>
        <end position="288"/>
    </location>
</feature>
<dbReference type="GO" id="GO:0000160">
    <property type="term" value="P:phosphorelay signal transduction system"/>
    <property type="evidence" value="ECO:0007669"/>
    <property type="project" value="InterPro"/>
</dbReference>
<dbReference type="CDD" id="cd17574">
    <property type="entry name" value="REC_OmpR"/>
    <property type="match status" value="1"/>
</dbReference>
<dbReference type="PANTHER" id="PTHR44591">
    <property type="entry name" value="STRESS RESPONSE REGULATOR PROTEIN 1"/>
    <property type="match status" value="1"/>
</dbReference>
<dbReference type="PANTHER" id="PTHR44591:SF3">
    <property type="entry name" value="RESPONSE REGULATORY DOMAIN-CONTAINING PROTEIN"/>
    <property type="match status" value="1"/>
</dbReference>
<dbReference type="Proteomes" id="UP000237968">
    <property type="component" value="Unassembled WGS sequence"/>
</dbReference>
<dbReference type="InterPro" id="IPR025497">
    <property type="entry name" value="PatA-like_N"/>
</dbReference>
<feature type="modified residue" description="4-aspartylphosphate" evidence="2">
    <location>
        <position position="55"/>
    </location>
</feature>
<dbReference type="InterPro" id="IPR001789">
    <property type="entry name" value="Sig_transdc_resp-reg_receiver"/>
</dbReference>
<organism evidence="5 6">
    <name type="scientific">Enhygromyxa salina</name>
    <dbReference type="NCBI Taxonomy" id="215803"/>
    <lineage>
        <taxon>Bacteria</taxon>
        <taxon>Pseudomonadati</taxon>
        <taxon>Myxococcota</taxon>
        <taxon>Polyangia</taxon>
        <taxon>Nannocystales</taxon>
        <taxon>Nannocystaceae</taxon>
        <taxon>Enhygromyxa</taxon>
    </lineage>
</organism>
<evidence type="ECO:0000256" key="3">
    <source>
        <dbReference type="SAM" id="MobiDB-lite"/>
    </source>
</evidence>
<dbReference type="InterPro" id="IPR011006">
    <property type="entry name" value="CheY-like_superfamily"/>
</dbReference>
<feature type="compositionally biased region" description="Pro residues" evidence="3">
    <location>
        <begin position="304"/>
        <end position="314"/>
    </location>
</feature>
<evidence type="ECO:0000313" key="6">
    <source>
        <dbReference type="Proteomes" id="UP000237968"/>
    </source>
</evidence>
<evidence type="ECO:0000256" key="2">
    <source>
        <dbReference type="PROSITE-ProRule" id="PRU00169"/>
    </source>
</evidence>
<evidence type="ECO:0000259" key="4">
    <source>
        <dbReference type="PROSITE" id="PS50110"/>
    </source>
</evidence>
<dbReference type="SUPFAM" id="SSF52172">
    <property type="entry name" value="CheY-like"/>
    <property type="match status" value="1"/>
</dbReference>
<dbReference type="PROSITE" id="PS50110">
    <property type="entry name" value="RESPONSE_REGULATORY"/>
    <property type="match status" value="1"/>
</dbReference>
<feature type="compositionally biased region" description="Pro residues" evidence="3">
    <location>
        <begin position="204"/>
        <end position="213"/>
    </location>
</feature>
<keyword evidence="1 2" id="KW-0597">Phosphoprotein</keyword>
<sequence length="449" mass="48141">MSQIRVLVVDDDPWILRMVSSSLEKKGTYAVETARDGQQAFYKAQAQRPDMIISDVMMPVMDGWALVQQLRADPELADIPVLFLTALGKDEDRLRALGLKPDDYVSKPFRFDDLERRVLKALATRNNKSEEPSRAGGPPGGGGYAPPQRQGFDQRGFGAAPGSQPHRQGQGFHPGGFGPQPSGFPQQGGYNPGGFSQQPGGFPQQPPQQPPGGFPQQPQHGGGYGPPSQYPAQQPGPGPGPSGFPQQGGYGPPGQYPAQHQQQPHQPLPQQPPPGPGGYPQQGQQGYDPGAGYGPPGGQQAPTPQQPPPPPAPEPEPEQAAPAAVDPSASGSFSGGIRRTGLSGRLEQLGLSSLLVMMEMERKDGVLQLQNATDKNVGRIFIRKGQVIQARIDKGEGPRKGAESVYYMLTWAKGRFHFTAMDVDMEDEVQTSTTSLLMEGARLIDEANR</sequence>
<feature type="region of interest" description="Disordered" evidence="3">
    <location>
        <begin position="123"/>
        <end position="340"/>
    </location>
</feature>
<dbReference type="RefSeq" id="WP_106391586.1">
    <property type="nucleotide sequence ID" value="NZ_PVNK01000114.1"/>
</dbReference>
<feature type="domain" description="Response regulatory" evidence="4">
    <location>
        <begin position="5"/>
        <end position="122"/>
    </location>
</feature>
<dbReference type="Pfam" id="PF00072">
    <property type="entry name" value="Response_reg"/>
    <property type="match status" value="1"/>
</dbReference>
<dbReference type="Gene3D" id="3.40.50.2300">
    <property type="match status" value="1"/>
</dbReference>
<accession>A0A2S9YBN6</accession>
<protein>
    <submittedName>
        <fullName evidence="5">Transcriptional activator protein CzcR</fullName>
    </submittedName>
</protein>
<reference evidence="5 6" key="1">
    <citation type="submission" date="2018-03" db="EMBL/GenBank/DDBJ databases">
        <title>Draft Genome Sequences of the Obligatory Marine Myxobacteria Enhygromyxa salina SWB005.</title>
        <authorList>
            <person name="Poehlein A."/>
            <person name="Moghaddam J.A."/>
            <person name="Harms H."/>
            <person name="Alanjari M."/>
            <person name="Koenig G.M."/>
            <person name="Daniel R."/>
            <person name="Schaeberle T.F."/>
        </authorList>
    </citation>
    <scope>NUCLEOTIDE SEQUENCE [LARGE SCALE GENOMIC DNA]</scope>
    <source>
        <strain evidence="5 6">SWB005</strain>
    </source>
</reference>
<dbReference type="InterPro" id="IPR050595">
    <property type="entry name" value="Bact_response_regulator"/>
</dbReference>
<keyword evidence="6" id="KW-1185">Reference proteome</keyword>
<dbReference type="OrthoDB" id="9790791at2"/>
<gene>
    <name evidence="5" type="primary">czcR_2</name>
    <name evidence="5" type="ORF">ENSA5_21580</name>
</gene>
<dbReference type="Pfam" id="PF14332">
    <property type="entry name" value="DUF4388"/>
    <property type="match status" value="1"/>
</dbReference>
<dbReference type="SMART" id="SM00448">
    <property type="entry name" value="REC"/>
    <property type="match status" value="1"/>
</dbReference>
<name>A0A2S9YBN6_9BACT</name>
<comment type="caution">
    <text evidence="5">The sequence shown here is derived from an EMBL/GenBank/DDBJ whole genome shotgun (WGS) entry which is preliminary data.</text>
</comment>
<evidence type="ECO:0000313" key="5">
    <source>
        <dbReference type="EMBL" id="PRQ02513.1"/>
    </source>
</evidence>
<feature type="compositionally biased region" description="Low complexity" evidence="3">
    <location>
        <begin position="256"/>
        <end position="265"/>
    </location>
</feature>
<feature type="compositionally biased region" description="Low complexity" evidence="3">
    <location>
        <begin position="179"/>
        <end position="203"/>
    </location>
</feature>
<dbReference type="AlphaFoldDB" id="A0A2S9YBN6"/>
<dbReference type="EMBL" id="PVNK01000114">
    <property type="protein sequence ID" value="PRQ02513.1"/>
    <property type="molecule type" value="Genomic_DNA"/>
</dbReference>